<name>A0ABQ5EDL9_9ASTR</name>
<proteinExistence type="predicted"/>
<dbReference type="Proteomes" id="UP001151760">
    <property type="component" value="Unassembled WGS sequence"/>
</dbReference>
<organism evidence="2 3">
    <name type="scientific">Tanacetum coccineum</name>
    <dbReference type="NCBI Taxonomy" id="301880"/>
    <lineage>
        <taxon>Eukaryota</taxon>
        <taxon>Viridiplantae</taxon>
        <taxon>Streptophyta</taxon>
        <taxon>Embryophyta</taxon>
        <taxon>Tracheophyta</taxon>
        <taxon>Spermatophyta</taxon>
        <taxon>Magnoliopsida</taxon>
        <taxon>eudicotyledons</taxon>
        <taxon>Gunneridae</taxon>
        <taxon>Pentapetalae</taxon>
        <taxon>asterids</taxon>
        <taxon>campanulids</taxon>
        <taxon>Asterales</taxon>
        <taxon>Asteraceae</taxon>
        <taxon>Asteroideae</taxon>
        <taxon>Anthemideae</taxon>
        <taxon>Anthemidinae</taxon>
        <taxon>Tanacetum</taxon>
    </lineage>
</organism>
<evidence type="ECO:0000256" key="1">
    <source>
        <dbReference type="SAM" id="MobiDB-lite"/>
    </source>
</evidence>
<protein>
    <recommendedName>
        <fullName evidence="4">Zinc knuckle CX2CX4HX4C domain-containing protein</fullName>
    </recommendedName>
</protein>
<keyword evidence="3" id="KW-1185">Reference proteome</keyword>
<sequence>MRGQGAEPPVGAPLQVSGRGSREAAPGWDLGAASQRGRGKGRASYARSIIEIKADVDLRDTIVVVIPNFSGEWFTTSTIHVEYKWAPPKCSECKVFGHVLDDFPKKIVSAKINELERQMLDEKLALVDEHGKQLKMKVTNEVSASKHSISMGHQLVEYDEDEVEFPNDKTSRYMSSTGGGGFCEDDLDFYDGYEAQVYDLPEEMQTFYDEFDIYFRSRVRK</sequence>
<evidence type="ECO:0000313" key="3">
    <source>
        <dbReference type="Proteomes" id="UP001151760"/>
    </source>
</evidence>
<reference evidence="2" key="2">
    <citation type="submission" date="2022-01" db="EMBL/GenBank/DDBJ databases">
        <authorList>
            <person name="Yamashiro T."/>
            <person name="Shiraishi A."/>
            <person name="Satake H."/>
            <person name="Nakayama K."/>
        </authorList>
    </citation>
    <scope>NUCLEOTIDE SEQUENCE</scope>
</reference>
<gene>
    <name evidence="2" type="ORF">Tco_0975089</name>
</gene>
<comment type="caution">
    <text evidence="2">The sequence shown here is derived from an EMBL/GenBank/DDBJ whole genome shotgun (WGS) entry which is preliminary data.</text>
</comment>
<evidence type="ECO:0000313" key="2">
    <source>
        <dbReference type="EMBL" id="GJT48932.1"/>
    </source>
</evidence>
<feature type="region of interest" description="Disordered" evidence="1">
    <location>
        <begin position="1"/>
        <end position="38"/>
    </location>
</feature>
<dbReference type="EMBL" id="BQNB010016194">
    <property type="protein sequence ID" value="GJT48932.1"/>
    <property type="molecule type" value="Genomic_DNA"/>
</dbReference>
<reference evidence="2" key="1">
    <citation type="journal article" date="2022" name="Int. J. Mol. Sci.">
        <title>Draft Genome of Tanacetum Coccineum: Genomic Comparison of Closely Related Tanacetum-Family Plants.</title>
        <authorList>
            <person name="Yamashiro T."/>
            <person name="Shiraishi A."/>
            <person name="Nakayama K."/>
            <person name="Satake H."/>
        </authorList>
    </citation>
    <scope>NUCLEOTIDE SEQUENCE</scope>
</reference>
<evidence type="ECO:0008006" key="4">
    <source>
        <dbReference type="Google" id="ProtNLM"/>
    </source>
</evidence>
<accession>A0ABQ5EDL9</accession>